<protein>
    <submittedName>
        <fullName evidence="1">Uncharacterized protein</fullName>
    </submittedName>
</protein>
<organism evidence="1 2">
    <name type="scientific">Euphydryas editha</name>
    <name type="common">Edith's checkerspot</name>
    <dbReference type="NCBI Taxonomy" id="104508"/>
    <lineage>
        <taxon>Eukaryota</taxon>
        <taxon>Metazoa</taxon>
        <taxon>Ecdysozoa</taxon>
        <taxon>Arthropoda</taxon>
        <taxon>Hexapoda</taxon>
        <taxon>Insecta</taxon>
        <taxon>Pterygota</taxon>
        <taxon>Neoptera</taxon>
        <taxon>Endopterygota</taxon>
        <taxon>Lepidoptera</taxon>
        <taxon>Glossata</taxon>
        <taxon>Ditrysia</taxon>
        <taxon>Papilionoidea</taxon>
        <taxon>Nymphalidae</taxon>
        <taxon>Nymphalinae</taxon>
        <taxon>Euphydryas</taxon>
    </lineage>
</organism>
<sequence length="69" mass="7449">MDFSSATLDEAPEAFDLGLTMGKLASPPSSPGCFATIAAHLHFRLGTRFGVGLRFRRNIDVGHILLSFI</sequence>
<gene>
    <name evidence="1" type="ORF">EEDITHA_LOCUS3243</name>
</gene>
<dbReference type="Proteomes" id="UP001153954">
    <property type="component" value="Unassembled WGS sequence"/>
</dbReference>
<dbReference type="EMBL" id="CAKOGL010000005">
    <property type="protein sequence ID" value="CAH2086927.1"/>
    <property type="molecule type" value="Genomic_DNA"/>
</dbReference>
<keyword evidence="2" id="KW-1185">Reference proteome</keyword>
<dbReference type="AlphaFoldDB" id="A0AAU9TLX6"/>
<comment type="caution">
    <text evidence="1">The sequence shown here is derived from an EMBL/GenBank/DDBJ whole genome shotgun (WGS) entry which is preliminary data.</text>
</comment>
<proteinExistence type="predicted"/>
<accession>A0AAU9TLX6</accession>
<name>A0AAU9TLX6_EUPED</name>
<evidence type="ECO:0000313" key="2">
    <source>
        <dbReference type="Proteomes" id="UP001153954"/>
    </source>
</evidence>
<reference evidence="1" key="1">
    <citation type="submission" date="2022-03" db="EMBL/GenBank/DDBJ databases">
        <authorList>
            <person name="Tunstrom K."/>
        </authorList>
    </citation>
    <scope>NUCLEOTIDE SEQUENCE</scope>
</reference>
<evidence type="ECO:0000313" key="1">
    <source>
        <dbReference type="EMBL" id="CAH2086927.1"/>
    </source>
</evidence>